<accession>A0ACB9RC36</accession>
<gene>
    <name evidence="1" type="ORF">MLD38_014240</name>
</gene>
<protein>
    <submittedName>
        <fullName evidence="1">Uncharacterized protein</fullName>
    </submittedName>
</protein>
<reference evidence="2" key="1">
    <citation type="journal article" date="2023" name="Front. Plant Sci.">
        <title>Chromosomal-level genome assembly of Melastoma candidum provides insights into trichome evolution.</title>
        <authorList>
            <person name="Zhong Y."/>
            <person name="Wu W."/>
            <person name="Sun C."/>
            <person name="Zou P."/>
            <person name="Liu Y."/>
            <person name="Dai S."/>
            <person name="Zhou R."/>
        </authorList>
    </citation>
    <scope>NUCLEOTIDE SEQUENCE [LARGE SCALE GENOMIC DNA]</scope>
</reference>
<organism evidence="1 2">
    <name type="scientific">Melastoma candidum</name>
    <dbReference type="NCBI Taxonomy" id="119954"/>
    <lineage>
        <taxon>Eukaryota</taxon>
        <taxon>Viridiplantae</taxon>
        <taxon>Streptophyta</taxon>
        <taxon>Embryophyta</taxon>
        <taxon>Tracheophyta</taxon>
        <taxon>Spermatophyta</taxon>
        <taxon>Magnoliopsida</taxon>
        <taxon>eudicotyledons</taxon>
        <taxon>Gunneridae</taxon>
        <taxon>Pentapetalae</taxon>
        <taxon>rosids</taxon>
        <taxon>malvids</taxon>
        <taxon>Myrtales</taxon>
        <taxon>Melastomataceae</taxon>
        <taxon>Melastomatoideae</taxon>
        <taxon>Melastomateae</taxon>
        <taxon>Melastoma</taxon>
    </lineage>
</organism>
<name>A0ACB9RC36_9MYRT</name>
<keyword evidence="2" id="KW-1185">Reference proteome</keyword>
<sequence>MLGKRSRSVIGRLSQLLLQGSSLSSLLDGPLYPFLRRPHPSDNPSLIIRNLDLGYHGVGLGIVVALDKQKSMSSSGSGGGTGPYSKYLVPSREVTADRSWMMGQPRRRTTPT</sequence>
<proteinExistence type="predicted"/>
<comment type="caution">
    <text evidence="1">The sequence shown here is derived from an EMBL/GenBank/DDBJ whole genome shotgun (WGS) entry which is preliminary data.</text>
</comment>
<dbReference type="EMBL" id="CM042883">
    <property type="protein sequence ID" value="KAI4376483.1"/>
    <property type="molecule type" value="Genomic_DNA"/>
</dbReference>
<dbReference type="Proteomes" id="UP001057402">
    <property type="component" value="Chromosome 4"/>
</dbReference>
<evidence type="ECO:0000313" key="1">
    <source>
        <dbReference type="EMBL" id="KAI4376483.1"/>
    </source>
</evidence>
<evidence type="ECO:0000313" key="2">
    <source>
        <dbReference type="Proteomes" id="UP001057402"/>
    </source>
</evidence>